<dbReference type="Proteomes" id="UP000476064">
    <property type="component" value="Chromosome"/>
</dbReference>
<keyword evidence="1" id="KW-1133">Transmembrane helix</keyword>
<organism evidence="2 3">
    <name type="scientific">Paenibacillus lycopersici</name>
    <dbReference type="NCBI Taxonomy" id="2704462"/>
    <lineage>
        <taxon>Bacteria</taxon>
        <taxon>Bacillati</taxon>
        <taxon>Bacillota</taxon>
        <taxon>Bacilli</taxon>
        <taxon>Bacillales</taxon>
        <taxon>Paenibacillaceae</taxon>
        <taxon>Paenibacillus</taxon>
    </lineage>
</organism>
<dbReference type="KEGG" id="plyc:GXP70_13660"/>
<keyword evidence="1" id="KW-0472">Membrane</keyword>
<reference evidence="2 3" key="1">
    <citation type="submission" date="2020-01" db="EMBL/GenBank/DDBJ databases">
        <title>Paenibacillus sp. nov., isolated from tomato rhizosphere.</title>
        <authorList>
            <person name="Weon H.-Y."/>
            <person name="Lee S.A."/>
        </authorList>
    </citation>
    <scope>NUCLEOTIDE SEQUENCE [LARGE SCALE GENOMIC DNA]</scope>
    <source>
        <strain evidence="2 3">12200R-189</strain>
    </source>
</reference>
<dbReference type="AlphaFoldDB" id="A0A6C0FXV7"/>
<feature type="transmembrane region" description="Helical" evidence="1">
    <location>
        <begin position="45"/>
        <end position="64"/>
    </location>
</feature>
<accession>A0A6C0FXV7</accession>
<dbReference type="EMBL" id="CP048209">
    <property type="protein sequence ID" value="QHT60892.1"/>
    <property type="molecule type" value="Genomic_DNA"/>
</dbReference>
<sequence>MKAALDQELEPLRFSDRARAQVLRSTHPRGLSGKLLALWNKELEIPVVPVTAAVAVLAGMLFFGRLRGVPSEERPDSAVQRVLVVEGSNVYWQDEYEKAVASIGLEQSAENTR</sequence>
<evidence type="ECO:0000313" key="2">
    <source>
        <dbReference type="EMBL" id="QHT60892.1"/>
    </source>
</evidence>
<dbReference type="RefSeq" id="WP_162357331.1">
    <property type="nucleotide sequence ID" value="NZ_CP048209.1"/>
</dbReference>
<name>A0A6C0FXV7_9BACL</name>
<keyword evidence="3" id="KW-1185">Reference proteome</keyword>
<proteinExistence type="predicted"/>
<evidence type="ECO:0000313" key="3">
    <source>
        <dbReference type="Proteomes" id="UP000476064"/>
    </source>
</evidence>
<protein>
    <submittedName>
        <fullName evidence="2">Uncharacterized protein</fullName>
    </submittedName>
</protein>
<gene>
    <name evidence="2" type="ORF">GXP70_13660</name>
</gene>
<evidence type="ECO:0000256" key="1">
    <source>
        <dbReference type="SAM" id="Phobius"/>
    </source>
</evidence>
<keyword evidence="1" id="KW-0812">Transmembrane</keyword>